<gene>
    <name evidence="1" type="ORF">SAMN04487861_102180</name>
</gene>
<accession>A0A1I3C613</accession>
<dbReference type="RefSeq" id="WP_075441946.1">
    <property type="nucleotide sequence ID" value="NZ_FOQK01000002.1"/>
</dbReference>
<organism evidence="1 2">
    <name type="scientific">Selenomonas ruminantium</name>
    <dbReference type="NCBI Taxonomy" id="971"/>
    <lineage>
        <taxon>Bacteria</taxon>
        <taxon>Bacillati</taxon>
        <taxon>Bacillota</taxon>
        <taxon>Negativicutes</taxon>
        <taxon>Selenomonadales</taxon>
        <taxon>Selenomonadaceae</taxon>
        <taxon>Selenomonas</taxon>
    </lineage>
</organism>
<dbReference type="OrthoDB" id="7375054at2"/>
<dbReference type="AlphaFoldDB" id="A0A1I3C613"/>
<sequence length="474" mass="53719">MSNSFILKFANLPGELVVGHMKKISGHVRGRAFIEVIDHLSLEANPRESKVGIVTEAIHETLDKTPELFPFKTKGVLLAVSEYTALERNRYRISTQNDKIEGILDGGHNTLAIGLYILEKAFEEQGEVMPKGIKTWEKFKSSWKDYHSVIEDYLDIIEKNNESPIDFLVPVELQVPASREDGIVVQKFRDSLFDICESRNNNVELQLSAKVNQNGYFDQLKNMMDGYNKHISDRIEWKPNAGGTVKVQDLIALSWIPLQLVDPVRDDENSDKLFDPSAVNETQMYSGKGQCLKNFNRLMGSPDVSSKSDNDYTKAVINDQVLSAFKIVAQLPTLYDYIYSRFADLYNENEGKFGSITAVKKMNEKKKSKKTPFSGEAISKDINISPDGFLIPLFYGLQALLEKKEVDGKNIIDWVVNPKSFMDKHLSNIVRQYKELFSICDYDPQKVGKAKACYSSAKMAFKAELDDELKTMSE</sequence>
<protein>
    <recommendedName>
        <fullName evidence="3">AIPR protein</fullName>
    </recommendedName>
</protein>
<dbReference type="Proteomes" id="UP000183639">
    <property type="component" value="Unassembled WGS sequence"/>
</dbReference>
<dbReference type="EMBL" id="FOQK01000002">
    <property type="protein sequence ID" value="SFH69766.1"/>
    <property type="molecule type" value="Genomic_DNA"/>
</dbReference>
<reference evidence="1 2" key="1">
    <citation type="submission" date="2016-10" db="EMBL/GenBank/DDBJ databases">
        <authorList>
            <person name="de Groot N.N."/>
        </authorList>
    </citation>
    <scope>NUCLEOTIDE SEQUENCE [LARGE SCALE GENOMIC DNA]</scope>
    <source>
        <strain evidence="1 2">Z108</strain>
    </source>
</reference>
<evidence type="ECO:0000313" key="2">
    <source>
        <dbReference type="Proteomes" id="UP000183639"/>
    </source>
</evidence>
<name>A0A1I3C613_SELRU</name>
<evidence type="ECO:0008006" key="3">
    <source>
        <dbReference type="Google" id="ProtNLM"/>
    </source>
</evidence>
<evidence type="ECO:0000313" key="1">
    <source>
        <dbReference type="EMBL" id="SFH69766.1"/>
    </source>
</evidence>
<proteinExistence type="predicted"/>